<accession>I7C283</accession>
<dbReference type="RefSeq" id="WP_014859718.1">
    <property type="nucleotide sequence ID" value="NC_018220.1"/>
</dbReference>
<dbReference type="AlphaFoldDB" id="I7C283"/>
<reference evidence="2" key="1">
    <citation type="journal article" date="2013" name="Microb. Biotechnol.">
        <title>Metabolic potential of the organic-solvent tolerant Pseudomonas putida DOT-T1E deduced from its annotated genome.</title>
        <authorList>
            <person name="Udaondo Z."/>
            <person name="Molina L."/>
            <person name="Daniels C."/>
            <person name="Gomez M.J."/>
            <person name="Molina-Henares M.A."/>
            <person name="Matilla M.A."/>
            <person name="Roca A."/>
            <person name="Fernandez M."/>
            <person name="Duque E."/>
            <person name="Segura A."/>
            <person name="Ramos J.L."/>
        </authorList>
    </citation>
    <scope>NUCLEOTIDE SEQUENCE [LARGE SCALE GENOMIC DNA]</scope>
    <source>
        <strain evidence="2">DOT-T1E</strain>
    </source>
</reference>
<evidence type="ECO:0000313" key="2">
    <source>
        <dbReference type="Proteomes" id="UP000006503"/>
    </source>
</evidence>
<evidence type="ECO:0000313" key="1">
    <source>
        <dbReference type="EMBL" id="AFO47181.1"/>
    </source>
</evidence>
<protein>
    <submittedName>
        <fullName evidence="1">Uncharacterized protein</fullName>
    </submittedName>
</protein>
<dbReference type="HOGENOM" id="CLU_2357565_0_0_6"/>
<proteinExistence type="predicted"/>
<dbReference type="PATRIC" id="fig|1196325.3.peg.1331"/>
<gene>
    <name evidence="1" type="ordered locus">T1E_1326</name>
</gene>
<sequence length="96" mass="10380">MAELLEDVVGVNQAGQVCHPYKLTRGNKAGQYSYTLETDNNLNYIGVDEAGLRSLIESGAFNEKGRIRMLPAGCPAGAVGNALSVRRYQGKLLPIR</sequence>
<name>I7C283_PSEPT</name>
<dbReference type="KEGG" id="ppx:T1E_1326"/>
<dbReference type="EMBL" id="CP003734">
    <property type="protein sequence ID" value="AFO47181.1"/>
    <property type="molecule type" value="Genomic_DNA"/>
</dbReference>
<organism evidence="1 2">
    <name type="scientific">Pseudomonas putida (strain DOT-T1E)</name>
    <dbReference type="NCBI Taxonomy" id="1196325"/>
    <lineage>
        <taxon>Bacteria</taxon>
        <taxon>Pseudomonadati</taxon>
        <taxon>Pseudomonadota</taxon>
        <taxon>Gammaproteobacteria</taxon>
        <taxon>Pseudomonadales</taxon>
        <taxon>Pseudomonadaceae</taxon>
        <taxon>Pseudomonas</taxon>
    </lineage>
</organism>
<dbReference type="Proteomes" id="UP000006503">
    <property type="component" value="Chromosome"/>
</dbReference>